<comment type="caution">
    <text evidence="2">The sequence shown here is derived from an EMBL/GenBank/DDBJ whole genome shotgun (WGS) entry which is preliminary data.</text>
</comment>
<dbReference type="InterPro" id="IPR001315">
    <property type="entry name" value="CARD"/>
</dbReference>
<feature type="domain" description="CARD" evidence="1">
    <location>
        <begin position="6"/>
        <end position="98"/>
    </location>
</feature>
<proteinExistence type="predicted"/>
<dbReference type="Proteomes" id="UP001347796">
    <property type="component" value="Unassembled WGS sequence"/>
</dbReference>
<dbReference type="Gene3D" id="1.10.533.10">
    <property type="entry name" value="Death Domain, Fas"/>
    <property type="match status" value="1"/>
</dbReference>
<dbReference type="AlphaFoldDB" id="A0AAN8JIG4"/>
<dbReference type="InterPro" id="IPR011029">
    <property type="entry name" value="DEATH-like_dom_sf"/>
</dbReference>
<keyword evidence="3" id="KW-1185">Reference proteome</keyword>
<sequence>MAEDRMPDAEYRIISTNYIYLRDNLHAGLLTGHLHQYGVLSHDDLEEIHNKAEISRKAGVELLLNKLHFVGGCSAFKHFVESLKANGYHRAVELLEVNITCYVTR</sequence>
<dbReference type="EMBL" id="JAZGQO010000010">
    <property type="protein sequence ID" value="KAK6175009.1"/>
    <property type="molecule type" value="Genomic_DNA"/>
</dbReference>
<dbReference type="GO" id="GO:0042981">
    <property type="term" value="P:regulation of apoptotic process"/>
    <property type="evidence" value="ECO:0007669"/>
    <property type="project" value="InterPro"/>
</dbReference>
<organism evidence="2 3">
    <name type="scientific">Patella caerulea</name>
    <name type="common">Rayed Mediterranean limpet</name>
    <dbReference type="NCBI Taxonomy" id="87958"/>
    <lineage>
        <taxon>Eukaryota</taxon>
        <taxon>Metazoa</taxon>
        <taxon>Spiralia</taxon>
        <taxon>Lophotrochozoa</taxon>
        <taxon>Mollusca</taxon>
        <taxon>Gastropoda</taxon>
        <taxon>Patellogastropoda</taxon>
        <taxon>Patelloidea</taxon>
        <taxon>Patellidae</taxon>
        <taxon>Patella</taxon>
    </lineage>
</organism>
<protein>
    <recommendedName>
        <fullName evidence="1">CARD domain-containing protein</fullName>
    </recommendedName>
</protein>
<dbReference type="CDD" id="cd01671">
    <property type="entry name" value="CARD"/>
    <property type="match status" value="1"/>
</dbReference>
<name>A0AAN8JIG4_PATCE</name>
<evidence type="ECO:0000313" key="3">
    <source>
        <dbReference type="Proteomes" id="UP001347796"/>
    </source>
</evidence>
<gene>
    <name evidence="2" type="ORF">SNE40_013551</name>
</gene>
<evidence type="ECO:0000259" key="1">
    <source>
        <dbReference type="PROSITE" id="PS50209"/>
    </source>
</evidence>
<evidence type="ECO:0000313" key="2">
    <source>
        <dbReference type="EMBL" id="KAK6175009.1"/>
    </source>
</evidence>
<dbReference type="PROSITE" id="PS50209">
    <property type="entry name" value="CARD"/>
    <property type="match status" value="1"/>
</dbReference>
<accession>A0AAN8JIG4</accession>
<reference evidence="2 3" key="1">
    <citation type="submission" date="2024-01" db="EMBL/GenBank/DDBJ databases">
        <title>The genome of the rayed Mediterranean limpet Patella caerulea (Linnaeus, 1758).</title>
        <authorList>
            <person name="Anh-Thu Weber A."/>
            <person name="Halstead-Nussloch G."/>
        </authorList>
    </citation>
    <scope>NUCLEOTIDE SEQUENCE [LARGE SCALE GENOMIC DNA]</scope>
    <source>
        <strain evidence="2">AATW-2023a</strain>
        <tissue evidence="2">Whole specimen</tissue>
    </source>
</reference>
<dbReference type="SUPFAM" id="SSF47986">
    <property type="entry name" value="DEATH domain"/>
    <property type="match status" value="1"/>
</dbReference>